<dbReference type="AlphaFoldDB" id="A0A815D5M0"/>
<name>A0A815D5M0_9BILA</name>
<accession>A0A815D5M0</accession>
<comment type="caution">
    <text evidence="2">The sequence shown here is derived from an EMBL/GenBank/DDBJ whole genome shotgun (WGS) entry which is preliminary data.</text>
</comment>
<evidence type="ECO:0000313" key="2">
    <source>
        <dbReference type="EMBL" id="CAF1296274.1"/>
    </source>
</evidence>
<dbReference type="Proteomes" id="UP000663877">
    <property type="component" value="Unassembled WGS sequence"/>
</dbReference>
<evidence type="ECO:0000313" key="3">
    <source>
        <dbReference type="Proteomes" id="UP000663832"/>
    </source>
</evidence>
<dbReference type="EMBL" id="CAJNOI010000136">
    <property type="protein sequence ID" value="CAF1114119.1"/>
    <property type="molecule type" value="Genomic_DNA"/>
</dbReference>
<gene>
    <name evidence="1" type="ORF">BJG266_LOCUS22071</name>
    <name evidence="2" type="ORF">QVE165_LOCUS30986</name>
</gene>
<organism evidence="2 3">
    <name type="scientific">Adineta steineri</name>
    <dbReference type="NCBI Taxonomy" id="433720"/>
    <lineage>
        <taxon>Eukaryota</taxon>
        <taxon>Metazoa</taxon>
        <taxon>Spiralia</taxon>
        <taxon>Gnathifera</taxon>
        <taxon>Rotifera</taxon>
        <taxon>Eurotatoria</taxon>
        <taxon>Bdelloidea</taxon>
        <taxon>Adinetida</taxon>
        <taxon>Adinetidae</taxon>
        <taxon>Adineta</taxon>
    </lineage>
</organism>
<dbReference type="EMBL" id="CAJNOM010000262">
    <property type="protein sequence ID" value="CAF1296274.1"/>
    <property type="molecule type" value="Genomic_DNA"/>
</dbReference>
<keyword evidence="3" id="KW-1185">Reference proteome</keyword>
<dbReference type="Proteomes" id="UP000663832">
    <property type="component" value="Unassembled WGS sequence"/>
</dbReference>
<evidence type="ECO:0000313" key="1">
    <source>
        <dbReference type="EMBL" id="CAF1114119.1"/>
    </source>
</evidence>
<reference evidence="2" key="1">
    <citation type="submission" date="2021-02" db="EMBL/GenBank/DDBJ databases">
        <authorList>
            <person name="Nowell W R."/>
        </authorList>
    </citation>
    <scope>NUCLEOTIDE SEQUENCE</scope>
</reference>
<sequence length="109" mass="12587">MRDYYLLFISSQKANGNISSIKCRISNTHLFGLLFDLLFGLLKLMKTILYPQTFDQNPQKQNQIDIILLCALLDLTNYTEEFIHILFEIIEASANMKTHNIESNGSLEE</sequence>
<protein>
    <submittedName>
        <fullName evidence="2">Uncharacterized protein</fullName>
    </submittedName>
</protein>
<proteinExistence type="predicted"/>